<dbReference type="PANTHER" id="PTHR42964">
    <property type="entry name" value="ENOYL-COA HYDRATASE"/>
    <property type="match status" value="1"/>
</dbReference>
<dbReference type="InterPro" id="IPR001753">
    <property type="entry name" value="Enoyl-CoA_hydra/iso"/>
</dbReference>
<dbReference type="CDD" id="cd06558">
    <property type="entry name" value="crotonase-like"/>
    <property type="match status" value="1"/>
</dbReference>
<organism evidence="2 3">
    <name type="scientific">OM182 bacterium</name>
    <dbReference type="NCBI Taxonomy" id="2510334"/>
    <lineage>
        <taxon>Bacteria</taxon>
        <taxon>Pseudomonadati</taxon>
        <taxon>Pseudomonadota</taxon>
        <taxon>Gammaproteobacteria</taxon>
        <taxon>OMG group</taxon>
        <taxon>OM182 clade</taxon>
    </lineage>
</organism>
<dbReference type="InterPro" id="IPR029045">
    <property type="entry name" value="ClpP/crotonase-like_dom_sf"/>
</dbReference>
<dbReference type="Pfam" id="PF00378">
    <property type="entry name" value="ECH_1"/>
    <property type="match status" value="1"/>
</dbReference>
<dbReference type="Gene3D" id="3.90.226.10">
    <property type="entry name" value="2-enoyl-CoA Hydratase, Chain A, domain 1"/>
    <property type="match status" value="1"/>
</dbReference>
<comment type="caution">
    <text evidence="2">The sequence shown here is derived from an EMBL/GenBank/DDBJ whole genome shotgun (WGS) entry which is preliminary data.</text>
</comment>
<dbReference type="InterPro" id="IPR051683">
    <property type="entry name" value="Enoyl-CoA_Hydratase/Isomerase"/>
</dbReference>
<sequence>MNDYSTLRYESANGVCRIILDRPPLNLIDETLTRDYHDALRRADADSSCRAIVLSGSGKGLSGGLDIKFVESFDQAEMEQFLRLFYVGTIAICRKLSKPLITMVQGYAREGACTLAFSGDMIIAADDADFGYPAVPNLAGPPGMHVWFLQRLIGRMKAAELIYTGEPITAVEAAAMGLITKVVPHDSLEKETLKLAEKIASMSPLAIQRTRQLLLAMEDMDFTEVPDVALKALSEAFSSEDSKEARLAFREKRRPKWSNK</sequence>
<proteinExistence type="inferred from homology"/>
<dbReference type="GO" id="GO:0008300">
    <property type="term" value="P:isoprenoid catabolic process"/>
    <property type="evidence" value="ECO:0007669"/>
    <property type="project" value="TreeGrafter"/>
</dbReference>
<dbReference type="AlphaFoldDB" id="A0A520RVM6"/>
<evidence type="ECO:0000256" key="1">
    <source>
        <dbReference type="ARBA" id="ARBA00005254"/>
    </source>
</evidence>
<accession>A0A520RVM6</accession>
<reference evidence="2 3" key="1">
    <citation type="submission" date="2019-02" db="EMBL/GenBank/DDBJ databases">
        <title>Prokaryotic population dynamics and viral predation in marine succession experiment using metagenomics: the confinement effect.</title>
        <authorList>
            <person name="Haro-Moreno J.M."/>
            <person name="Rodriguez-Valera F."/>
            <person name="Lopez-Perez M."/>
        </authorList>
    </citation>
    <scope>NUCLEOTIDE SEQUENCE [LARGE SCALE GENOMIC DNA]</scope>
    <source>
        <strain evidence="2">MED-G158</strain>
    </source>
</reference>
<dbReference type="Proteomes" id="UP000320404">
    <property type="component" value="Unassembled WGS sequence"/>
</dbReference>
<evidence type="ECO:0000313" key="2">
    <source>
        <dbReference type="EMBL" id="RZO74255.1"/>
    </source>
</evidence>
<comment type="similarity">
    <text evidence="1">Belongs to the enoyl-CoA hydratase/isomerase family.</text>
</comment>
<protein>
    <submittedName>
        <fullName evidence="2">Enoyl-CoA hydratase/isomerase family protein</fullName>
    </submittedName>
</protein>
<evidence type="ECO:0000313" key="3">
    <source>
        <dbReference type="Proteomes" id="UP000320404"/>
    </source>
</evidence>
<dbReference type="SUPFAM" id="SSF52096">
    <property type="entry name" value="ClpP/crotonase"/>
    <property type="match status" value="1"/>
</dbReference>
<dbReference type="EMBL" id="SHAH01000108">
    <property type="protein sequence ID" value="RZO74255.1"/>
    <property type="molecule type" value="Genomic_DNA"/>
</dbReference>
<dbReference type="GO" id="GO:0016853">
    <property type="term" value="F:isomerase activity"/>
    <property type="evidence" value="ECO:0007669"/>
    <property type="project" value="UniProtKB-KW"/>
</dbReference>
<name>A0A520RVM6_9GAMM</name>
<gene>
    <name evidence="2" type="ORF">EVA69_06175</name>
</gene>
<keyword evidence="2" id="KW-0413">Isomerase</keyword>
<dbReference type="PANTHER" id="PTHR42964:SF1">
    <property type="entry name" value="POLYKETIDE BIOSYNTHESIS ENOYL-COA HYDRATASE PKSH-RELATED"/>
    <property type="match status" value="1"/>
</dbReference>